<dbReference type="GO" id="GO:0016616">
    <property type="term" value="F:oxidoreductase activity, acting on the CH-OH group of donors, NAD or NADP as acceptor"/>
    <property type="evidence" value="ECO:0007669"/>
    <property type="project" value="TreeGrafter"/>
</dbReference>
<dbReference type="Pfam" id="PF01370">
    <property type="entry name" value="Epimerase"/>
    <property type="match status" value="1"/>
</dbReference>
<dbReference type="SUPFAM" id="SSF51735">
    <property type="entry name" value="NAD(P)-binding Rossmann-fold domains"/>
    <property type="match status" value="1"/>
</dbReference>
<feature type="domain" description="NAD-dependent epimerase/dehydratase" evidence="3">
    <location>
        <begin position="6"/>
        <end position="264"/>
    </location>
</feature>
<evidence type="ECO:0000313" key="5">
    <source>
        <dbReference type="Proteomes" id="UP000799438"/>
    </source>
</evidence>
<dbReference type="Proteomes" id="UP000799438">
    <property type="component" value="Unassembled WGS sequence"/>
</dbReference>
<dbReference type="EMBL" id="ML995484">
    <property type="protein sequence ID" value="KAF2142638.1"/>
    <property type="molecule type" value="Genomic_DNA"/>
</dbReference>
<sequence length="358" mass="38728">MSKGTICITGATGYVGFATLLEALRNDYNCRIVVRSDSKATVIKTAPAFLELNKSSACSFYTVPDLSAPGALDEAIKGVDYVIHMASPLPFGGEVPPEEQYNKYVVPALTCTLAALESASKSPSVKRVVITSSVGSYIMPDVLLGPDQPSLLTITEEDVNEDIPAPFSHPLTAYCASKTAAMRRSLEWMAERKPSFDLVNIAPSYVQGRHGLAQNMADLTASSTVLFIRMFAGLAKNADAPPEVAAVCHIDDAASVHVRALDRNTVPGNQSYLFSQHYNWNDVLPVVAAKYPEQVKAGLLPNDSNVPSKKVRFSAEKGQRTFGIKLKGIEEMVDSIVPQYLEMLEKEKKLEKATAVAV</sequence>
<keyword evidence="1" id="KW-0560">Oxidoreductase</keyword>
<accession>A0A6A6BGD3</accession>
<dbReference type="InterPro" id="IPR036291">
    <property type="entry name" value="NAD(P)-bd_dom_sf"/>
</dbReference>
<protein>
    <recommendedName>
        <fullName evidence="3">NAD-dependent epimerase/dehydratase domain-containing protein</fullName>
    </recommendedName>
</protein>
<evidence type="ECO:0000256" key="1">
    <source>
        <dbReference type="ARBA" id="ARBA00023002"/>
    </source>
</evidence>
<dbReference type="InterPro" id="IPR001509">
    <property type="entry name" value="Epimerase_deHydtase"/>
</dbReference>
<dbReference type="PANTHER" id="PTHR10366:SF564">
    <property type="entry name" value="STEROL-4-ALPHA-CARBOXYLATE 3-DEHYDROGENASE, DECARBOXYLATING"/>
    <property type="match status" value="1"/>
</dbReference>
<dbReference type="Gene3D" id="3.40.50.720">
    <property type="entry name" value="NAD(P)-binding Rossmann-like Domain"/>
    <property type="match status" value="1"/>
</dbReference>
<comment type="similarity">
    <text evidence="2">Belongs to the NAD(P)-dependent epimerase/dehydratase family. Dihydroflavonol-4-reductase subfamily.</text>
</comment>
<evidence type="ECO:0000256" key="2">
    <source>
        <dbReference type="ARBA" id="ARBA00023445"/>
    </source>
</evidence>
<dbReference type="PANTHER" id="PTHR10366">
    <property type="entry name" value="NAD DEPENDENT EPIMERASE/DEHYDRATASE"/>
    <property type="match status" value="1"/>
</dbReference>
<gene>
    <name evidence="4" type="ORF">K452DRAFT_226617</name>
</gene>
<proteinExistence type="inferred from homology"/>
<dbReference type="OrthoDB" id="2735536at2759"/>
<keyword evidence="5" id="KW-1185">Reference proteome</keyword>
<dbReference type="InterPro" id="IPR050425">
    <property type="entry name" value="NAD(P)_dehydrat-like"/>
</dbReference>
<dbReference type="AlphaFoldDB" id="A0A6A6BGD3"/>
<evidence type="ECO:0000259" key="3">
    <source>
        <dbReference type="Pfam" id="PF01370"/>
    </source>
</evidence>
<organism evidence="4 5">
    <name type="scientific">Aplosporella prunicola CBS 121167</name>
    <dbReference type="NCBI Taxonomy" id="1176127"/>
    <lineage>
        <taxon>Eukaryota</taxon>
        <taxon>Fungi</taxon>
        <taxon>Dikarya</taxon>
        <taxon>Ascomycota</taxon>
        <taxon>Pezizomycotina</taxon>
        <taxon>Dothideomycetes</taxon>
        <taxon>Dothideomycetes incertae sedis</taxon>
        <taxon>Botryosphaeriales</taxon>
        <taxon>Aplosporellaceae</taxon>
        <taxon>Aplosporella</taxon>
    </lineage>
</organism>
<reference evidence="4" key="1">
    <citation type="journal article" date="2020" name="Stud. Mycol.">
        <title>101 Dothideomycetes genomes: a test case for predicting lifestyles and emergence of pathogens.</title>
        <authorList>
            <person name="Haridas S."/>
            <person name="Albert R."/>
            <person name="Binder M."/>
            <person name="Bloem J."/>
            <person name="Labutti K."/>
            <person name="Salamov A."/>
            <person name="Andreopoulos B."/>
            <person name="Baker S."/>
            <person name="Barry K."/>
            <person name="Bills G."/>
            <person name="Bluhm B."/>
            <person name="Cannon C."/>
            <person name="Castanera R."/>
            <person name="Culley D."/>
            <person name="Daum C."/>
            <person name="Ezra D."/>
            <person name="Gonzalez J."/>
            <person name="Henrissat B."/>
            <person name="Kuo A."/>
            <person name="Liang C."/>
            <person name="Lipzen A."/>
            <person name="Lutzoni F."/>
            <person name="Magnuson J."/>
            <person name="Mondo S."/>
            <person name="Nolan M."/>
            <person name="Ohm R."/>
            <person name="Pangilinan J."/>
            <person name="Park H.-J."/>
            <person name="Ramirez L."/>
            <person name="Alfaro M."/>
            <person name="Sun H."/>
            <person name="Tritt A."/>
            <person name="Yoshinaga Y."/>
            <person name="Zwiers L.-H."/>
            <person name="Turgeon B."/>
            <person name="Goodwin S."/>
            <person name="Spatafora J."/>
            <person name="Crous P."/>
            <person name="Grigoriev I."/>
        </authorList>
    </citation>
    <scope>NUCLEOTIDE SEQUENCE</scope>
    <source>
        <strain evidence="4">CBS 121167</strain>
    </source>
</reference>
<name>A0A6A6BGD3_9PEZI</name>
<dbReference type="RefSeq" id="XP_033398350.1">
    <property type="nucleotide sequence ID" value="XM_033536838.1"/>
</dbReference>
<dbReference type="GeneID" id="54294334"/>
<evidence type="ECO:0000313" key="4">
    <source>
        <dbReference type="EMBL" id="KAF2142638.1"/>
    </source>
</evidence>